<organism evidence="1 2">
    <name type="scientific">Emiliania huxleyi (strain CCMP1516)</name>
    <dbReference type="NCBI Taxonomy" id="280463"/>
    <lineage>
        <taxon>Eukaryota</taxon>
        <taxon>Haptista</taxon>
        <taxon>Haptophyta</taxon>
        <taxon>Prymnesiophyceae</taxon>
        <taxon>Isochrysidales</taxon>
        <taxon>Noelaerhabdaceae</taxon>
        <taxon>Emiliania</taxon>
    </lineage>
</organism>
<keyword evidence="2" id="KW-1185">Reference proteome</keyword>
<dbReference type="KEGG" id="ehx:EMIHUDRAFT_220440"/>
<dbReference type="Gene3D" id="3.30.230.90">
    <property type="match status" value="1"/>
</dbReference>
<proteinExistence type="predicted"/>
<dbReference type="GeneID" id="17251154"/>
<evidence type="ECO:0000313" key="1">
    <source>
        <dbReference type="EnsemblProtists" id="EOD04982"/>
    </source>
</evidence>
<dbReference type="AlphaFoldDB" id="A0A0D3I147"/>
<name>A0A0D3I147_EMIH1</name>
<dbReference type="PaxDb" id="2903-EOD04982"/>
<dbReference type="RefSeq" id="XP_005757411.1">
    <property type="nucleotide sequence ID" value="XM_005757354.1"/>
</dbReference>
<dbReference type="HOGENOM" id="CLU_2113578_0_0_1"/>
<reference evidence="2" key="1">
    <citation type="journal article" date="2013" name="Nature">
        <title>Pan genome of the phytoplankton Emiliania underpins its global distribution.</title>
        <authorList>
            <person name="Read B.A."/>
            <person name="Kegel J."/>
            <person name="Klute M.J."/>
            <person name="Kuo A."/>
            <person name="Lefebvre S.C."/>
            <person name="Maumus F."/>
            <person name="Mayer C."/>
            <person name="Miller J."/>
            <person name="Monier A."/>
            <person name="Salamov A."/>
            <person name="Young J."/>
            <person name="Aguilar M."/>
            <person name="Claverie J.M."/>
            <person name="Frickenhaus S."/>
            <person name="Gonzalez K."/>
            <person name="Herman E.K."/>
            <person name="Lin Y.C."/>
            <person name="Napier J."/>
            <person name="Ogata H."/>
            <person name="Sarno A.F."/>
            <person name="Shmutz J."/>
            <person name="Schroeder D."/>
            <person name="de Vargas C."/>
            <person name="Verret F."/>
            <person name="von Dassow P."/>
            <person name="Valentin K."/>
            <person name="Van de Peer Y."/>
            <person name="Wheeler G."/>
            <person name="Dacks J.B."/>
            <person name="Delwiche C.F."/>
            <person name="Dyhrman S.T."/>
            <person name="Glockner G."/>
            <person name="John U."/>
            <person name="Richards T."/>
            <person name="Worden A.Z."/>
            <person name="Zhang X."/>
            <person name="Grigoriev I.V."/>
            <person name="Allen A.E."/>
            <person name="Bidle K."/>
            <person name="Borodovsky M."/>
            <person name="Bowler C."/>
            <person name="Brownlee C."/>
            <person name="Cock J.M."/>
            <person name="Elias M."/>
            <person name="Gladyshev V.N."/>
            <person name="Groth M."/>
            <person name="Guda C."/>
            <person name="Hadaegh A."/>
            <person name="Iglesias-Rodriguez M.D."/>
            <person name="Jenkins J."/>
            <person name="Jones B.M."/>
            <person name="Lawson T."/>
            <person name="Leese F."/>
            <person name="Lindquist E."/>
            <person name="Lobanov A."/>
            <person name="Lomsadze A."/>
            <person name="Malik S.B."/>
            <person name="Marsh M.E."/>
            <person name="Mackinder L."/>
            <person name="Mock T."/>
            <person name="Mueller-Roeber B."/>
            <person name="Pagarete A."/>
            <person name="Parker M."/>
            <person name="Probert I."/>
            <person name="Quesneville H."/>
            <person name="Raines C."/>
            <person name="Rensing S.A."/>
            <person name="Riano-Pachon D.M."/>
            <person name="Richier S."/>
            <person name="Rokitta S."/>
            <person name="Shiraiwa Y."/>
            <person name="Soanes D.M."/>
            <person name="van der Giezen M."/>
            <person name="Wahlund T.M."/>
            <person name="Williams B."/>
            <person name="Wilson W."/>
            <person name="Wolfe G."/>
            <person name="Wurch L.L."/>
        </authorList>
    </citation>
    <scope>NUCLEOTIDE SEQUENCE</scope>
</reference>
<dbReference type="InterPro" id="IPR053720">
    <property type="entry name" value="Psm_Assembly_Chaperone"/>
</dbReference>
<evidence type="ECO:0008006" key="3">
    <source>
        <dbReference type="Google" id="ProtNLM"/>
    </source>
</evidence>
<dbReference type="Proteomes" id="UP000013827">
    <property type="component" value="Unassembled WGS sequence"/>
</dbReference>
<dbReference type="EnsemblProtists" id="EOD04982">
    <property type="protein sequence ID" value="EOD04982"/>
    <property type="gene ID" value="EMIHUDRAFT_220440"/>
</dbReference>
<accession>A0A0D3I147</accession>
<evidence type="ECO:0000313" key="2">
    <source>
        <dbReference type="Proteomes" id="UP000013827"/>
    </source>
</evidence>
<reference evidence="1" key="2">
    <citation type="submission" date="2024-10" db="UniProtKB">
        <authorList>
            <consortium name="EnsemblProtists"/>
        </authorList>
    </citation>
    <scope>IDENTIFICATION</scope>
</reference>
<sequence>MIANGCAQQPGPLSKSAEVCIGGVSTRLIATAYANRIFVVVSQRENLGTLISATRESATGLATGLPRDSLLGGAASSGGLPGTRPADLLLALNLLDSSRATFHEVMRALDAIKVW</sequence>
<protein>
    <recommendedName>
        <fullName evidence="3">Proteasome assembly chaperone 3</fullName>
    </recommendedName>
</protein>